<name>A0A8H9MYR5_VIBVL</name>
<organism evidence="1">
    <name type="scientific">Vibrio vulnificus</name>
    <dbReference type="NCBI Taxonomy" id="672"/>
    <lineage>
        <taxon>Bacteria</taxon>
        <taxon>Pseudomonadati</taxon>
        <taxon>Pseudomonadota</taxon>
        <taxon>Gammaproteobacteria</taxon>
        <taxon>Vibrionales</taxon>
        <taxon>Vibrionaceae</taxon>
        <taxon>Vibrio</taxon>
    </lineage>
</organism>
<sequence length="73" mass="8255">MKQRKKTATLVRILTFISPFLFLAPIVVDNAGIKKSAFSSNSLNQDPFWTVKPFSTADNAVDRHIAIYLKESR</sequence>
<reference evidence="1" key="1">
    <citation type="journal article" date="2018" name="Genome Biol.">
        <title>SKESA: strategic k-mer extension for scrupulous assemblies.</title>
        <authorList>
            <person name="Souvorov A."/>
            <person name="Agarwala R."/>
            <person name="Lipman D.J."/>
        </authorList>
    </citation>
    <scope>NUCLEOTIDE SEQUENCE</scope>
    <source>
        <strain evidence="1">BCW_3452</strain>
    </source>
</reference>
<comment type="caution">
    <text evidence="1">The sequence shown here is derived from an EMBL/GenBank/DDBJ whole genome shotgun (WGS) entry which is preliminary data.</text>
</comment>
<proteinExistence type="predicted"/>
<evidence type="ECO:0000313" key="1">
    <source>
        <dbReference type="EMBL" id="HAS8538424.1"/>
    </source>
</evidence>
<dbReference type="AlphaFoldDB" id="A0A8H9MYR5"/>
<accession>A0A8H9MYR5</accession>
<dbReference type="EMBL" id="DACRBY010000001">
    <property type="protein sequence ID" value="HAS8538424.1"/>
    <property type="molecule type" value="Genomic_DNA"/>
</dbReference>
<reference evidence="1" key="2">
    <citation type="submission" date="2019-01" db="EMBL/GenBank/DDBJ databases">
        <authorList>
            <consortium name="NCBI Pathogen Detection Project"/>
        </authorList>
    </citation>
    <scope>NUCLEOTIDE SEQUENCE</scope>
    <source>
        <strain evidence="1">BCW_3452</strain>
    </source>
</reference>
<protein>
    <submittedName>
        <fullName evidence="1">Uncharacterized protein</fullName>
    </submittedName>
</protein>
<dbReference type="Proteomes" id="UP000863257">
    <property type="component" value="Unassembled WGS sequence"/>
</dbReference>
<gene>
    <name evidence="1" type="ORF">I7730_01240</name>
</gene>